<accession>A0AB39SMC5</accession>
<organism evidence="2">
    <name type="scientific">Streptomyces sp. R35</name>
    <dbReference type="NCBI Taxonomy" id="3238630"/>
    <lineage>
        <taxon>Bacteria</taxon>
        <taxon>Bacillati</taxon>
        <taxon>Actinomycetota</taxon>
        <taxon>Actinomycetes</taxon>
        <taxon>Kitasatosporales</taxon>
        <taxon>Streptomycetaceae</taxon>
        <taxon>Streptomyces</taxon>
    </lineage>
</organism>
<dbReference type="RefSeq" id="WP_369265360.1">
    <property type="nucleotide sequence ID" value="NZ_CP163440.1"/>
</dbReference>
<feature type="compositionally biased region" description="Basic and acidic residues" evidence="1">
    <location>
        <begin position="28"/>
        <end position="42"/>
    </location>
</feature>
<feature type="compositionally biased region" description="Basic and acidic residues" evidence="1">
    <location>
        <begin position="1"/>
        <end position="19"/>
    </location>
</feature>
<proteinExistence type="predicted"/>
<dbReference type="AlphaFoldDB" id="A0AB39SMC5"/>
<reference evidence="2" key="1">
    <citation type="submission" date="2024-07" db="EMBL/GenBank/DDBJ databases">
        <authorList>
            <person name="Yu S.T."/>
        </authorList>
    </citation>
    <scope>NUCLEOTIDE SEQUENCE</scope>
    <source>
        <strain evidence="2">R35</strain>
    </source>
</reference>
<evidence type="ECO:0000256" key="1">
    <source>
        <dbReference type="SAM" id="MobiDB-lite"/>
    </source>
</evidence>
<gene>
    <name evidence="2" type="ORF">AB5J50_10430</name>
</gene>
<evidence type="ECO:0000313" key="2">
    <source>
        <dbReference type="EMBL" id="XDQ68563.1"/>
    </source>
</evidence>
<dbReference type="EMBL" id="CP163440">
    <property type="protein sequence ID" value="XDQ68563.1"/>
    <property type="molecule type" value="Genomic_DNA"/>
</dbReference>
<sequence length="42" mass="4561">MAGLAGRHESTCSRIEHGRTPPHGRGHSRLDAALRRQPDTDG</sequence>
<protein>
    <submittedName>
        <fullName evidence="2">Uncharacterized protein</fullName>
    </submittedName>
</protein>
<name>A0AB39SMC5_9ACTN</name>
<feature type="region of interest" description="Disordered" evidence="1">
    <location>
        <begin position="1"/>
        <end position="42"/>
    </location>
</feature>